<dbReference type="Proteomes" id="UP000294682">
    <property type="component" value="Unassembled WGS sequence"/>
</dbReference>
<name>A0A9X8UMA5_9FIRM</name>
<keyword evidence="9" id="KW-0808">Transferase</keyword>
<dbReference type="CDD" id="cd07035">
    <property type="entry name" value="TPP_PYR_POX_like"/>
    <property type="match status" value="1"/>
</dbReference>
<dbReference type="PANTHER" id="PTHR18968:SF13">
    <property type="entry name" value="ACETOLACTATE SYNTHASE CATALYTIC SUBUNIT, MITOCHONDRIAL"/>
    <property type="match status" value="1"/>
</dbReference>
<comment type="similarity">
    <text evidence="3 9">Belongs to the TPP enzyme family.</text>
</comment>
<dbReference type="OrthoDB" id="4494979at2"/>
<dbReference type="GO" id="GO:0005948">
    <property type="term" value="C:acetolactate synthase complex"/>
    <property type="evidence" value="ECO:0007669"/>
    <property type="project" value="TreeGrafter"/>
</dbReference>
<dbReference type="GO" id="GO:0003984">
    <property type="term" value="F:acetolactate synthase activity"/>
    <property type="evidence" value="ECO:0007669"/>
    <property type="project" value="UniProtKB-EC"/>
</dbReference>
<evidence type="ECO:0000256" key="7">
    <source>
        <dbReference type="ARBA" id="ARBA00023304"/>
    </source>
</evidence>
<comment type="catalytic activity">
    <reaction evidence="8 9">
        <text>2 pyruvate + H(+) = (2S)-2-acetolactate + CO2</text>
        <dbReference type="Rhea" id="RHEA:25249"/>
        <dbReference type="ChEBI" id="CHEBI:15361"/>
        <dbReference type="ChEBI" id="CHEBI:15378"/>
        <dbReference type="ChEBI" id="CHEBI:16526"/>
        <dbReference type="ChEBI" id="CHEBI:58476"/>
        <dbReference type="EC" id="2.2.1.6"/>
    </reaction>
</comment>
<keyword evidence="14" id="KW-1185">Reference proteome</keyword>
<keyword evidence="6 9" id="KW-0786">Thiamine pyrophosphate</keyword>
<evidence type="ECO:0000259" key="10">
    <source>
        <dbReference type="Pfam" id="PF00205"/>
    </source>
</evidence>
<dbReference type="GO" id="GO:0000287">
    <property type="term" value="F:magnesium ion binding"/>
    <property type="evidence" value="ECO:0007669"/>
    <property type="project" value="UniProtKB-UniRule"/>
</dbReference>
<feature type="domain" description="Thiamine pyrophosphate enzyme TPP-binding" evidence="11">
    <location>
        <begin position="382"/>
        <end position="529"/>
    </location>
</feature>
<proteinExistence type="inferred from homology"/>
<comment type="cofactor">
    <cofactor evidence="9">
        <name>thiamine diphosphate</name>
        <dbReference type="ChEBI" id="CHEBI:58937"/>
    </cofactor>
    <text evidence="9">Binds 1 thiamine pyrophosphate per subunit.</text>
</comment>
<dbReference type="InterPro" id="IPR012846">
    <property type="entry name" value="Acetolactate_synth_lsu"/>
</dbReference>
<comment type="cofactor">
    <cofactor evidence="9">
        <name>Mg(2+)</name>
        <dbReference type="ChEBI" id="CHEBI:18420"/>
    </cofactor>
    <text evidence="9">Binds 1 Mg(2+) ion per subunit.</text>
</comment>
<sequence>MITVAQGMVEALVHEGVSVVFGYPGAAICPFYDSLAGSPIHHVLVRQEQNAGHAASGYARVSGRPGVVVVTSGPGATNLITGLATAYMDSIPIVAITGQVSRDQIGRDVFQEADITGAAEPFTKYSWLVKDPTQIPRIMKEAFYIASSGRPGPVLIDIPIDVQKEMIEFNYPDTVNIRGYKPTVSGNPPQIRRVADAVMESYRPLICLGGGVLAAGAGGQVLSLAEQCQVPMVSTMMGLSAVPSGHPLFYGMLGMHGNSAANFAVHNADLLVIIGARAGDRAMTSPGVVEKRARVVHIDVDPAEIGKNVGAAIPLVGDAKNVVTQLLGCTGRCESAEWIRLLEEKRQAVRYDLSPRQGSVNPRVFVRGLSQQLSPDAVVAADVGQNQIWAANHLSFQNGRFLTSGGMGTMGYSVPAAVGAKLAAPGRQTVVICGDGSFQMQMNELATICQEGLDVKIVVMKNGRLGMVRELQQNQYGGTLSGIFLDGSPDFLKLAAAYGIPCARLSDEMDIPLAVSEMLQSEGPYLLECVVDPDESSI</sequence>
<keyword evidence="5 9" id="KW-0028">Amino-acid biosynthesis</keyword>
<organism evidence="13 14">
    <name type="scientific">Harryflintia acetispora</name>
    <dbReference type="NCBI Taxonomy" id="1849041"/>
    <lineage>
        <taxon>Bacteria</taxon>
        <taxon>Bacillati</taxon>
        <taxon>Bacillota</taxon>
        <taxon>Clostridia</taxon>
        <taxon>Eubacteriales</taxon>
        <taxon>Oscillospiraceae</taxon>
        <taxon>Harryflintia</taxon>
    </lineage>
</organism>
<evidence type="ECO:0000256" key="3">
    <source>
        <dbReference type="ARBA" id="ARBA00007812"/>
    </source>
</evidence>
<evidence type="ECO:0000313" key="14">
    <source>
        <dbReference type="Proteomes" id="UP000294682"/>
    </source>
</evidence>
<comment type="pathway">
    <text evidence="2 9">Amino-acid biosynthesis; L-valine biosynthesis; L-valine from pyruvate: step 1/4.</text>
</comment>
<dbReference type="InterPro" id="IPR045229">
    <property type="entry name" value="TPP_enz"/>
</dbReference>
<feature type="domain" description="Thiamine pyrophosphate enzyme central" evidence="10">
    <location>
        <begin position="191"/>
        <end position="326"/>
    </location>
</feature>
<accession>A0A9X8UMA5</accession>
<dbReference type="RefSeq" id="WP_079698156.1">
    <property type="nucleotide sequence ID" value="NZ_JADNAH010000113.1"/>
</dbReference>
<protein>
    <recommendedName>
        <fullName evidence="4 9">Acetolactate synthase</fullName>
        <ecNumber evidence="4 9">2.2.1.6</ecNumber>
    </recommendedName>
</protein>
<dbReference type="GO" id="GO:0009097">
    <property type="term" value="P:isoleucine biosynthetic process"/>
    <property type="evidence" value="ECO:0007669"/>
    <property type="project" value="TreeGrafter"/>
</dbReference>
<keyword evidence="9" id="KW-0460">Magnesium</keyword>
<dbReference type="InterPro" id="IPR012001">
    <property type="entry name" value="Thiamin_PyroP_enz_TPP-bd_dom"/>
</dbReference>
<dbReference type="Pfam" id="PF02775">
    <property type="entry name" value="TPP_enzyme_C"/>
    <property type="match status" value="1"/>
</dbReference>
<dbReference type="SUPFAM" id="SSF52467">
    <property type="entry name" value="DHS-like NAD/FAD-binding domain"/>
    <property type="match status" value="1"/>
</dbReference>
<evidence type="ECO:0000256" key="5">
    <source>
        <dbReference type="ARBA" id="ARBA00022605"/>
    </source>
</evidence>
<evidence type="ECO:0000256" key="4">
    <source>
        <dbReference type="ARBA" id="ARBA00013145"/>
    </source>
</evidence>
<dbReference type="EMBL" id="SLUK01000001">
    <property type="protein sequence ID" value="TCL45407.1"/>
    <property type="molecule type" value="Genomic_DNA"/>
</dbReference>
<keyword evidence="7 9" id="KW-0100">Branched-chain amino acid biosynthesis</keyword>
<dbReference type="GO" id="GO:0009099">
    <property type="term" value="P:L-valine biosynthetic process"/>
    <property type="evidence" value="ECO:0007669"/>
    <property type="project" value="TreeGrafter"/>
</dbReference>
<dbReference type="InterPro" id="IPR000399">
    <property type="entry name" value="TPP-bd_CS"/>
</dbReference>
<dbReference type="FunFam" id="3.40.50.970:FF:000007">
    <property type="entry name" value="Acetolactate synthase"/>
    <property type="match status" value="1"/>
</dbReference>
<dbReference type="EC" id="2.2.1.6" evidence="4 9"/>
<dbReference type="AlphaFoldDB" id="A0A9X8UMA5"/>
<dbReference type="GO" id="GO:0030976">
    <property type="term" value="F:thiamine pyrophosphate binding"/>
    <property type="evidence" value="ECO:0007669"/>
    <property type="project" value="UniProtKB-UniRule"/>
</dbReference>
<dbReference type="Gene3D" id="3.40.50.970">
    <property type="match status" value="2"/>
</dbReference>
<dbReference type="NCBIfam" id="TIGR00118">
    <property type="entry name" value="acolac_lg"/>
    <property type="match status" value="1"/>
</dbReference>
<keyword evidence="9" id="KW-0479">Metal-binding</keyword>
<dbReference type="PANTHER" id="PTHR18968">
    <property type="entry name" value="THIAMINE PYROPHOSPHATE ENZYMES"/>
    <property type="match status" value="1"/>
</dbReference>
<evidence type="ECO:0000256" key="1">
    <source>
        <dbReference type="ARBA" id="ARBA00004974"/>
    </source>
</evidence>
<evidence type="ECO:0000313" key="13">
    <source>
        <dbReference type="EMBL" id="TCL45407.1"/>
    </source>
</evidence>
<dbReference type="Gene3D" id="3.40.50.1220">
    <property type="entry name" value="TPP-binding domain"/>
    <property type="match status" value="1"/>
</dbReference>
<dbReference type="InterPro" id="IPR029061">
    <property type="entry name" value="THDP-binding"/>
</dbReference>
<evidence type="ECO:0000256" key="8">
    <source>
        <dbReference type="ARBA" id="ARBA00048670"/>
    </source>
</evidence>
<comment type="pathway">
    <text evidence="1 9">Amino-acid biosynthesis; L-isoleucine biosynthesis; L-isoleucine from 2-oxobutanoate: step 1/4.</text>
</comment>
<evidence type="ECO:0000259" key="12">
    <source>
        <dbReference type="Pfam" id="PF02776"/>
    </source>
</evidence>
<dbReference type="Pfam" id="PF02776">
    <property type="entry name" value="TPP_enzyme_N"/>
    <property type="match status" value="1"/>
</dbReference>
<dbReference type="InterPro" id="IPR011766">
    <property type="entry name" value="TPP_enzyme_TPP-bd"/>
</dbReference>
<feature type="domain" description="Thiamine pyrophosphate enzyme N-terminal TPP-binding" evidence="12">
    <location>
        <begin position="3"/>
        <end position="115"/>
    </location>
</feature>
<evidence type="ECO:0000256" key="6">
    <source>
        <dbReference type="ARBA" id="ARBA00023052"/>
    </source>
</evidence>
<evidence type="ECO:0000256" key="2">
    <source>
        <dbReference type="ARBA" id="ARBA00005025"/>
    </source>
</evidence>
<reference evidence="13 14" key="1">
    <citation type="submission" date="2019-03" db="EMBL/GenBank/DDBJ databases">
        <title>Genomic Encyclopedia of Type Strains, Phase IV (KMG-IV): sequencing the most valuable type-strain genomes for metagenomic binning, comparative biology and taxonomic classification.</title>
        <authorList>
            <person name="Goeker M."/>
        </authorList>
    </citation>
    <scope>NUCLEOTIDE SEQUENCE [LARGE SCALE GENOMIC DNA]</scope>
    <source>
        <strain evidence="13 14">DSM 100433</strain>
    </source>
</reference>
<dbReference type="Pfam" id="PF00205">
    <property type="entry name" value="TPP_enzyme_M"/>
    <property type="match status" value="1"/>
</dbReference>
<dbReference type="GO" id="GO:0050660">
    <property type="term" value="F:flavin adenine dinucleotide binding"/>
    <property type="evidence" value="ECO:0007669"/>
    <property type="project" value="InterPro"/>
</dbReference>
<dbReference type="SUPFAM" id="SSF52518">
    <property type="entry name" value="Thiamin diphosphate-binding fold (THDP-binding)"/>
    <property type="match status" value="2"/>
</dbReference>
<dbReference type="InterPro" id="IPR012000">
    <property type="entry name" value="Thiamin_PyroP_enz_cen_dom"/>
</dbReference>
<comment type="caution">
    <text evidence="13">The sequence shown here is derived from an EMBL/GenBank/DDBJ whole genome shotgun (WGS) entry which is preliminary data.</text>
</comment>
<dbReference type="InterPro" id="IPR029035">
    <property type="entry name" value="DHS-like_NAD/FAD-binding_dom"/>
</dbReference>
<dbReference type="PROSITE" id="PS00187">
    <property type="entry name" value="TPP_ENZYMES"/>
    <property type="match status" value="1"/>
</dbReference>
<evidence type="ECO:0000256" key="9">
    <source>
        <dbReference type="RuleBase" id="RU003591"/>
    </source>
</evidence>
<gene>
    <name evidence="13" type="ORF">EDD78_101390</name>
</gene>
<evidence type="ECO:0000259" key="11">
    <source>
        <dbReference type="Pfam" id="PF02775"/>
    </source>
</evidence>